<dbReference type="InterPro" id="IPR036188">
    <property type="entry name" value="FAD/NAD-bd_sf"/>
</dbReference>
<evidence type="ECO:0000256" key="3">
    <source>
        <dbReference type="ARBA" id="ARBA00022630"/>
    </source>
</evidence>
<gene>
    <name evidence="9" type="ORF">K435DRAFT_879117</name>
</gene>
<reference evidence="9 10" key="1">
    <citation type="journal article" date="2019" name="Nat. Ecol. Evol.">
        <title>Megaphylogeny resolves global patterns of mushroom evolution.</title>
        <authorList>
            <person name="Varga T."/>
            <person name="Krizsan K."/>
            <person name="Foldi C."/>
            <person name="Dima B."/>
            <person name="Sanchez-Garcia M."/>
            <person name="Sanchez-Ramirez S."/>
            <person name="Szollosi G.J."/>
            <person name="Szarkandi J.G."/>
            <person name="Papp V."/>
            <person name="Albert L."/>
            <person name="Andreopoulos W."/>
            <person name="Angelini C."/>
            <person name="Antonin V."/>
            <person name="Barry K.W."/>
            <person name="Bougher N.L."/>
            <person name="Buchanan P."/>
            <person name="Buyck B."/>
            <person name="Bense V."/>
            <person name="Catcheside P."/>
            <person name="Chovatia M."/>
            <person name="Cooper J."/>
            <person name="Damon W."/>
            <person name="Desjardin D."/>
            <person name="Finy P."/>
            <person name="Geml J."/>
            <person name="Haridas S."/>
            <person name="Hughes K."/>
            <person name="Justo A."/>
            <person name="Karasinski D."/>
            <person name="Kautmanova I."/>
            <person name="Kiss B."/>
            <person name="Kocsube S."/>
            <person name="Kotiranta H."/>
            <person name="LaButti K.M."/>
            <person name="Lechner B.E."/>
            <person name="Liimatainen K."/>
            <person name="Lipzen A."/>
            <person name="Lukacs Z."/>
            <person name="Mihaltcheva S."/>
            <person name="Morgado L.N."/>
            <person name="Niskanen T."/>
            <person name="Noordeloos M.E."/>
            <person name="Ohm R.A."/>
            <person name="Ortiz-Santana B."/>
            <person name="Ovrebo C."/>
            <person name="Racz N."/>
            <person name="Riley R."/>
            <person name="Savchenko A."/>
            <person name="Shiryaev A."/>
            <person name="Soop K."/>
            <person name="Spirin V."/>
            <person name="Szebenyi C."/>
            <person name="Tomsovsky M."/>
            <person name="Tulloss R.E."/>
            <person name="Uehling J."/>
            <person name="Grigoriev I.V."/>
            <person name="Vagvolgyi C."/>
            <person name="Papp T."/>
            <person name="Martin F.M."/>
            <person name="Miettinen O."/>
            <person name="Hibbett D.S."/>
            <person name="Nagy L.G."/>
        </authorList>
    </citation>
    <scope>NUCLEOTIDE SEQUENCE [LARGE SCALE GENOMIC DNA]</scope>
    <source>
        <strain evidence="9 10">CBS 962.96</strain>
    </source>
</reference>
<organism evidence="9 10">
    <name type="scientific">Dendrothele bispora (strain CBS 962.96)</name>
    <dbReference type="NCBI Taxonomy" id="1314807"/>
    <lineage>
        <taxon>Eukaryota</taxon>
        <taxon>Fungi</taxon>
        <taxon>Dikarya</taxon>
        <taxon>Basidiomycota</taxon>
        <taxon>Agaricomycotina</taxon>
        <taxon>Agaricomycetes</taxon>
        <taxon>Agaricomycetidae</taxon>
        <taxon>Agaricales</taxon>
        <taxon>Agaricales incertae sedis</taxon>
        <taxon>Dendrothele</taxon>
    </lineage>
</organism>
<name>A0A4S8KLV6_DENBC</name>
<comment type="similarity">
    <text evidence="2">Belongs to the GMC oxidoreductase family.</text>
</comment>
<feature type="signal peptide" evidence="8">
    <location>
        <begin position="1"/>
        <end position="22"/>
    </location>
</feature>
<sequence>MTVKFLVAACVAALAPVANVLASSYDYIIIGGGTGGLTVASRLAEDKSNQVLVLEAGPNAEGLQEVFLFQG</sequence>
<keyword evidence="6" id="KW-0560">Oxidoreductase</keyword>
<keyword evidence="5" id="KW-0274">FAD</keyword>
<keyword evidence="4 8" id="KW-0732">Signal</keyword>
<keyword evidence="10" id="KW-1185">Reference proteome</keyword>
<evidence type="ECO:0000256" key="2">
    <source>
        <dbReference type="ARBA" id="ARBA00010790"/>
    </source>
</evidence>
<dbReference type="PANTHER" id="PTHR11552">
    <property type="entry name" value="GLUCOSE-METHANOL-CHOLINE GMC OXIDOREDUCTASE"/>
    <property type="match status" value="1"/>
</dbReference>
<keyword evidence="3" id="KW-0285">Flavoprotein</keyword>
<keyword evidence="7" id="KW-0325">Glycoprotein</keyword>
<dbReference type="OrthoDB" id="269227at2759"/>
<dbReference type="Gene3D" id="3.50.50.60">
    <property type="entry name" value="FAD/NAD(P)-binding domain"/>
    <property type="match status" value="1"/>
</dbReference>
<dbReference type="Proteomes" id="UP000297245">
    <property type="component" value="Unassembled WGS sequence"/>
</dbReference>
<dbReference type="SUPFAM" id="SSF51905">
    <property type="entry name" value="FAD/NAD(P)-binding domain"/>
    <property type="match status" value="1"/>
</dbReference>
<dbReference type="EMBL" id="ML180875">
    <property type="protein sequence ID" value="THU76509.1"/>
    <property type="molecule type" value="Genomic_DNA"/>
</dbReference>
<evidence type="ECO:0000313" key="10">
    <source>
        <dbReference type="Proteomes" id="UP000297245"/>
    </source>
</evidence>
<dbReference type="PANTHER" id="PTHR11552:SF201">
    <property type="entry name" value="GLUCOSE-METHANOL-CHOLINE OXIDOREDUCTASE N-TERMINAL DOMAIN-CONTAINING PROTEIN"/>
    <property type="match status" value="1"/>
</dbReference>
<evidence type="ECO:0000256" key="8">
    <source>
        <dbReference type="SAM" id="SignalP"/>
    </source>
</evidence>
<dbReference type="GO" id="GO:0050660">
    <property type="term" value="F:flavin adenine dinucleotide binding"/>
    <property type="evidence" value="ECO:0007669"/>
    <property type="project" value="InterPro"/>
</dbReference>
<proteinExistence type="inferred from homology"/>
<feature type="chain" id="PRO_5020292752" evidence="8">
    <location>
        <begin position="23"/>
        <end position="71"/>
    </location>
</feature>
<dbReference type="AlphaFoldDB" id="A0A4S8KLV6"/>
<accession>A0A4S8KLV6</accession>
<evidence type="ECO:0000256" key="6">
    <source>
        <dbReference type="ARBA" id="ARBA00023002"/>
    </source>
</evidence>
<evidence type="ECO:0000313" key="9">
    <source>
        <dbReference type="EMBL" id="THU76509.1"/>
    </source>
</evidence>
<evidence type="ECO:0000256" key="4">
    <source>
        <dbReference type="ARBA" id="ARBA00022729"/>
    </source>
</evidence>
<evidence type="ECO:0000256" key="5">
    <source>
        <dbReference type="ARBA" id="ARBA00022827"/>
    </source>
</evidence>
<dbReference type="GO" id="GO:0016491">
    <property type="term" value="F:oxidoreductase activity"/>
    <property type="evidence" value="ECO:0007669"/>
    <property type="project" value="UniProtKB-KW"/>
</dbReference>
<comment type="cofactor">
    <cofactor evidence="1">
        <name>FAD</name>
        <dbReference type="ChEBI" id="CHEBI:57692"/>
    </cofactor>
</comment>
<dbReference type="Pfam" id="PF13450">
    <property type="entry name" value="NAD_binding_8"/>
    <property type="match status" value="1"/>
</dbReference>
<evidence type="ECO:0000256" key="1">
    <source>
        <dbReference type="ARBA" id="ARBA00001974"/>
    </source>
</evidence>
<protein>
    <submittedName>
        <fullName evidence="9">Uncharacterized protein</fullName>
    </submittedName>
</protein>
<evidence type="ECO:0000256" key="7">
    <source>
        <dbReference type="ARBA" id="ARBA00023180"/>
    </source>
</evidence>
<dbReference type="InterPro" id="IPR012132">
    <property type="entry name" value="GMC_OxRdtase"/>
</dbReference>